<evidence type="ECO:0000313" key="6">
    <source>
        <dbReference type="Proteomes" id="UP000233332"/>
    </source>
</evidence>
<dbReference type="InterPro" id="IPR050109">
    <property type="entry name" value="HTH-type_TetR-like_transc_reg"/>
</dbReference>
<keyword evidence="1 2" id="KW-0238">DNA-binding</keyword>
<evidence type="ECO:0000256" key="1">
    <source>
        <dbReference type="ARBA" id="ARBA00023125"/>
    </source>
</evidence>
<dbReference type="SUPFAM" id="SSF46689">
    <property type="entry name" value="Homeodomain-like"/>
    <property type="match status" value="1"/>
</dbReference>
<keyword evidence="6" id="KW-1185">Reference proteome</keyword>
<dbReference type="PROSITE" id="PS50977">
    <property type="entry name" value="HTH_TETR_2"/>
    <property type="match status" value="1"/>
</dbReference>
<proteinExistence type="predicted"/>
<dbReference type="Gene3D" id="1.10.10.60">
    <property type="entry name" value="Homeodomain-like"/>
    <property type="match status" value="1"/>
</dbReference>
<organism evidence="5 6">
    <name type="scientific">Thalassospira lohafexi</name>
    <dbReference type="NCBI Taxonomy" id="744227"/>
    <lineage>
        <taxon>Bacteria</taxon>
        <taxon>Pseudomonadati</taxon>
        <taxon>Pseudomonadota</taxon>
        <taxon>Alphaproteobacteria</taxon>
        <taxon>Rhodospirillales</taxon>
        <taxon>Thalassospiraceae</taxon>
        <taxon>Thalassospira</taxon>
    </lineage>
</organism>
<dbReference type="InterPro" id="IPR039536">
    <property type="entry name" value="TetR_C_Proteobacteria"/>
</dbReference>
<feature type="compositionally biased region" description="Basic and acidic residues" evidence="3">
    <location>
        <begin position="1"/>
        <end position="12"/>
    </location>
</feature>
<protein>
    <recommendedName>
        <fullName evidence="4">HTH tetR-type domain-containing protein</fullName>
    </recommendedName>
</protein>
<dbReference type="Proteomes" id="UP000233332">
    <property type="component" value="Unassembled WGS sequence"/>
</dbReference>
<accession>A0A2N3L479</accession>
<name>A0A2N3L479_9PROT</name>
<evidence type="ECO:0000313" key="5">
    <source>
        <dbReference type="EMBL" id="PKR57639.1"/>
    </source>
</evidence>
<dbReference type="PANTHER" id="PTHR30055:SF146">
    <property type="entry name" value="HTH-TYPE TRANSCRIPTIONAL DUAL REGULATOR CECR"/>
    <property type="match status" value="1"/>
</dbReference>
<dbReference type="Pfam" id="PF14246">
    <property type="entry name" value="TetR_C_7"/>
    <property type="match status" value="1"/>
</dbReference>
<dbReference type="GO" id="GO:0000976">
    <property type="term" value="F:transcription cis-regulatory region binding"/>
    <property type="evidence" value="ECO:0007669"/>
    <property type="project" value="TreeGrafter"/>
</dbReference>
<dbReference type="PANTHER" id="PTHR30055">
    <property type="entry name" value="HTH-TYPE TRANSCRIPTIONAL REGULATOR RUTR"/>
    <property type="match status" value="1"/>
</dbReference>
<dbReference type="EMBL" id="NXGX01000005">
    <property type="protein sequence ID" value="PKR57639.1"/>
    <property type="molecule type" value="Genomic_DNA"/>
</dbReference>
<evidence type="ECO:0000259" key="4">
    <source>
        <dbReference type="PROSITE" id="PS50977"/>
    </source>
</evidence>
<dbReference type="GO" id="GO:0003700">
    <property type="term" value="F:DNA-binding transcription factor activity"/>
    <property type="evidence" value="ECO:0007669"/>
    <property type="project" value="TreeGrafter"/>
</dbReference>
<gene>
    <name evidence="5" type="ORF">COO92_12710</name>
</gene>
<reference evidence="5 6" key="1">
    <citation type="submission" date="2017-09" db="EMBL/GenBank/DDBJ databases">
        <title>Biodiversity and function of Thalassospira species in the particle-attached aromatic-hydrocarbon-degrading consortia from the surface seawater of the China South Sea.</title>
        <authorList>
            <person name="Dong C."/>
            <person name="Lai Q."/>
            <person name="Shao Z."/>
        </authorList>
    </citation>
    <scope>NUCLEOTIDE SEQUENCE [LARGE SCALE GENOMIC DNA]</scope>
    <source>
        <strain evidence="5 6">139Z-12</strain>
    </source>
</reference>
<feature type="DNA-binding region" description="H-T-H motif" evidence="2">
    <location>
        <begin position="47"/>
        <end position="66"/>
    </location>
</feature>
<feature type="region of interest" description="Disordered" evidence="3">
    <location>
        <begin position="1"/>
        <end position="26"/>
    </location>
</feature>
<feature type="domain" description="HTH tetR-type" evidence="4">
    <location>
        <begin position="24"/>
        <end position="84"/>
    </location>
</feature>
<evidence type="ECO:0000256" key="2">
    <source>
        <dbReference type="PROSITE-ProRule" id="PRU00335"/>
    </source>
</evidence>
<dbReference type="InterPro" id="IPR001647">
    <property type="entry name" value="HTH_TetR"/>
</dbReference>
<dbReference type="InterPro" id="IPR009057">
    <property type="entry name" value="Homeodomain-like_sf"/>
</dbReference>
<dbReference type="AlphaFoldDB" id="A0A2N3L479"/>
<dbReference type="Gene3D" id="1.10.357.10">
    <property type="entry name" value="Tetracycline Repressor, domain 2"/>
    <property type="match status" value="1"/>
</dbReference>
<sequence>MYLNDATDKEVGHMSPENPTPKQVERRSRILEAAAHEMLDMRDDRTAVDRIAARAGTSKATIYRYFGDKTGLERAMVAWLCERARDPLEGVMVWPHNPRKTLLAIAEAFADGILRAPVMNVHRYVVARTPTHPELGEIFWDAGPEATYQTATKLVTQIHLPAHLRVIAPRQFAELFLNMLTSSIQLGYFCKGPVVLEKDDMGQRIEDAVTAFGFPP</sequence>
<dbReference type="Pfam" id="PF00440">
    <property type="entry name" value="TetR_N"/>
    <property type="match status" value="1"/>
</dbReference>
<comment type="caution">
    <text evidence="5">The sequence shown here is derived from an EMBL/GenBank/DDBJ whole genome shotgun (WGS) entry which is preliminary data.</text>
</comment>
<evidence type="ECO:0000256" key="3">
    <source>
        <dbReference type="SAM" id="MobiDB-lite"/>
    </source>
</evidence>